<name>R0LG24_ANAPL</name>
<reference evidence="2" key="1">
    <citation type="journal article" date="2013" name="Nat. Genet.">
        <title>The duck genome and transcriptome provide insight into an avian influenza virus reservoir species.</title>
        <authorList>
            <person name="Huang Y."/>
            <person name="Li Y."/>
            <person name="Burt D.W."/>
            <person name="Chen H."/>
            <person name="Zhang Y."/>
            <person name="Qian W."/>
            <person name="Kim H."/>
            <person name="Gan S."/>
            <person name="Zhao Y."/>
            <person name="Li J."/>
            <person name="Yi K."/>
            <person name="Feng H."/>
            <person name="Zhu P."/>
            <person name="Li B."/>
            <person name="Liu Q."/>
            <person name="Fairley S."/>
            <person name="Magor K.E."/>
            <person name="Du Z."/>
            <person name="Hu X."/>
            <person name="Goodman L."/>
            <person name="Tafer H."/>
            <person name="Vignal A."/>
            <person name="Lee T."/>
            <person name="Kim K.W."/>
            <person name="Sheng Z."/>
            <person name="An Y."/>
            <person name="Searle S."/>
            <person name="Herrero J."/>
            <person name="Groenen M.A."/>
            <person name="Crooijmans R.P."/>
            <person name="Faraut T."/>
            <person name="Cai Q."/>
            <person name="Webster R.G."/>
            <person name="Aldridge J.R."/>
            <person name="Warren W.C."/>
            <person name="Bartschat S."/>
            <person name="Kehr S."/>
            <person name="Marz M."/>
            <person name="Stadler P.F."/>
            <person name="Smith J."/>
            <person name="Kraus R.H."/>
            <person name="Zhao Y."/>
            <person name="Ren L."/>
            <person name="Fei J."/>
            <person name="Morisson M."/>
            <person name="Kaiser P."/>
            <person name="Griffin D.K."/>
            <person name="Rao M."/>
            <person name="Pitel F."/>
            <person name="Wang J."/>
            <person name="Li N."/>
        </authorList>
    </citation>
    <scope>NUCLEOTIDE SEQUENCE [LARGE SCALE GENOMIC DNA]</scope>
</reference>
<gene>
    <name evidence="1" type="ORF">Anapl_11260</name>
</gene>
<dbReference type="Proteomes" id="UP000296049">
    <property type="component" value="Unassembled WGS sequence"/>
</dbReference>
<sequence length="129" mass="13897">MLLAAMGHEYSHIVVSIHESSENISATSGGWHRGCLPHPVLCSPNKISIHNEWNKRCASLGDTYQYGGAVTRRSLSATLESHLLKLLSNSEEANNSEANPAQDANILSLHVAVGTSTRNLWGGPVAILR</sequence>
<keyword evidence="2" id="KW-1185">Reference proteome</keyword>
<evidence type="ECO:0000313" key="1">
    <source>
        <dbReference type="EMBL" id="EOB04604.1"/>
    </source>
</evidence>
<proteinExistence type="predicted"/>
<protein>
    <submittedName>
        <fullName evidence="1">Uncharacterized protein</fullName>
    </submittedName>
</protein>
<dbReference type="AlphaFoldDB" id="R0LG24"/>
<dbReference type="EMBL" id="KB742774">
    <property type="protein sequence ID" value="EOB04604.1"/>
    <property type="molecule type" value="Genomic_DNA"/>
</dbReference>
<accession>R0LG24</accession>
<organism evidence="1 2">
    <name type="scientific">Anas platyrhynchos</name>
    <name type="common">Mallard</name>
    <name type="synonym">Anas boschas</name>
    <dbReference type="NCBI Taxonomy" id="8839"/>
    <lineage>
        <taxon>Eukaryota</taxon>
        <taxon>Metazoa</taxon>
        <taxon>Chordata</taxon>
        <taxon>Craniata</taxon>
        <taxon>Vertebrata</taxon>
        <taxon>Euteleostomi</taxon>
        <taxon>Archelosauria</taxon>
        <taxon>Archosauria</taxon>
        <taxon>Dinosauria</taxon>
        <taxon>Saurischia</taxon>
        <taxon>Theropoda</taxon>
        <taxon>Coelurosauria</taxon>
        <taxon>Aves</taxon>
        <taxon>Neognathae</taxon>
        <taxon>Galloanserae</taxon>
        <taxon>Anseriformes</taxon>
        <taxon>Anatidae</taxon>
        <taxon>Anatinae</taxon>
        <taxon>Anas</taxon>
    </lineage>
</organism>
<evidence type="ECO:0000313" key="2">
    <source>
        <dbReference type="Proteomes" id="UP000296049"/>
    </source>
</evidence>